<dbReference type="CDD" id="cd07731">
    <property type="entry name" value="ComA-like_MBL-fold"/>
    <property type="match status" value="1"/>
</dbReference>
<evidence type="ECO:0000313" key="4">
    <source>
        <dbReference type="Proteomes" id="UP001595387"/>
    </source>
</evidence>
<evidence type="ECO:0000259" key="2">
    <source>
        <dbReference type="SMART" id="SM00849"/>
    </source>
</evidence>
<accession>A0ABV7AAC7</accession>
<dbReference type="Gene3D" id="1.10.150.320">
    <property type="entry name" value="Photosystem II 12 kDa extrinsic protein"/>
    <property type="match status" value="1"/>
</dbReference>
<feature type="compositionally biased region" description="Acidic residues" evidence="1">
    <location>
        <begin position="351"/>
        <end position="364"/>
    </location>
</feature>
<dbReference type="Pfam" id="PF00753">
    <property type="entry name" value="Lactamase_B"/>
    <property type="match status" value="1"/>
</dbReference>
<dbReference type="InterPro" id="IPR010994">
    <property type="entry name" value="RuvA_2-like"/>
</dbReference>
<dbReference type="InterPro" id="IPR035681">
    <property type="entry name" value="ComA-like_MBL"/>
</dbReference>
<gene>
    <name evidence="3" type="ORF">ACFODW_15660</name>
</gene>
<keyword evidence="4" id="KW-1185">Reference proteome</keyword>
<comment type="caution">
    <text evidence="3">The sequence shown here is derived from an EMBL/GenBank/DDBJ whole genome shotgun (WGS) entry which is preliminary data.</text>
</comment>
<dbReference type="InterPro" id="IPR036866">
    <property type="entry name" value="RibonucZ/Hydroxyglut_hydro"/>
</dbReference>
<dbReference type="PANTHER" id="PTHR30619:SF7">
    <property type="entry name" value="BETA-LACTAMASE DOMAIN PROTEIN"/>
    <property type="match status" value="1"/>
</dbReference>
<dbReference type="EMBL" id="JBHRRZ010000038">
    <property type="protein sequence ID" value="MFC2949758.1"/>
    <property type="molecule type" value="Genomic_DNA"/>
</dbReference>
<feature type="domain" description="Metallo-beta-lactamase" evidence="2">
    <location>
        <begin position="95"/>
        <end position="290"/>
    </location>
</feature>
<proteinExistence type="predicted"/>
<protein>
    <submittedName>
        <fullName evidence="3">MBL fold metallo-hydrolase</fullName>
    </submittedName>
</protein>
<dbReference type="InterPro" id="IPR052159">
    <property type="entry name" value="Competence_DNA_uptake"/>
</dbReference>
<dbReference type="Pfam" id="PF12836">
    <property type="entry name" value="HHH_3"/>
    <property type="match status" value="1"/>
</dbReference>
<dbReference type="SUPFAM" id="SSF56281">
    <property type="entry name" value="Metallo-hydrolase/oxidoreductase"/>
    <property type="match status" value="1"/>
</dbReference>
<dbReference type="Gene3D" id="3.60.15.10">
    <property type="entry name" value="Ribonuclease Z/Hydroxyacylglutathione hydrolase-like"/>
    <property type="match status" value="1"/>
</dbReference>
<dbReference type="PANTHER" id="PTHR30619">
    <property type="entry name" value="DNA INTERNALIZATION/COMPETENCE PROTEIN COMEC/REC2"/>
    <property type="match status" value="1"/>
</dbReference>
<feature type="compositionally biased region" description="Acidic residues" evidence="1">
    <location>
        <begin position="39"/>
        <end position="78"/>
    </location>
</feature>
<dbReference type="SMART" id="SM00849">
    <property type="entry name" value="Lactamase_B"/>
    <property type="match status" value="1"/>
</dbReference>
<sequence>MYRRVFMPIIFAFLLAACGEETGQDTSESAEQANTGENQTEEVQEEENEEPETTEGEDIETDNNIEAETPADEPDESASNEPLSDLEVHYIDAGQADATLLQYEDGSEEYSILYDTGDWRSNNVVQYLSTQDISEIDVLAISHPDADHIGQMEEIIGTYPVGEVWMTGNESTSQTFQRAMEAVLASDASYEEPRAGDEFAIGPLEIDVLYPDTISGNSNEESLSLKFTYGDIEFLFTGDAERDGEQYMMNSEISVDADILQLGHHGSNTSSAPAFIDAVDPEVAIYSAGENNSYGHPSPEVVSAIQDRDIELYGTDIHGTIVVTTDGQDYSIATRADGTISPESTGATEQTETEQAEDQTEADGEQSTADGCININEASEEAIQEIIHIGPERAGELIERRPYNSVEGLERINGIGPARIDDIKAEGKACA</sequence>
<feature type="region of interest" description="Disordered" evidence="1">
    <location>
        <begin position="335"/>
        <end position="368"/>
    </location>
</feature>
<organism evidence="3 4">
    <name type="scientific">Virgibacillus sediminis</name>
    <dbReference type="NCBI Taxonomy" id="202260"/>
    <lineage>
        <taxon>Bacteria</taxon>
        <taxon>Bacillati</taxon>
        <taxon>Bacillota</taxon>
        <taxon>Bacilli</taxon>
        <taxon>Bacillales</taxon>
        <taxon>Bacillaceae</taxon>
        <taxon>Virgibacillus</taxon>
    </lineage>
</organism>
<dbReference type="InterPro" id="IPR001279">
    <property type="entry name" value="Metallo-B-lactamas"/>
</dbReference>
<evidence type="ECO:0000256" key="1">
    <source>
        <dbReference type="SAM" id="MobiDB-lite"/>
    </source>
</evidence>
<dbReference type="Proteomes" id="UP001595387">
    <property type="component" value="Unassembled WGS sequence"/>
</dbReference>
<reference evidence="4" key="1">
    <citation type="journal article" date="2019" name="Int. J. Syst. Evol. Microbiol.">
        <title>The Global Catalogue of Microorganisms (GCM) 10K type strain sequencing project: providing services to taxonomists for standard genome sequencing and annotation.</title>
        <authorList>
            <consortium name="The Broad Institute Genomics Platform"/>
            <consortium name="The Broad Institute Genome Sequencing Center for Infectious Disease"/>
            <person name="Wu L."/>
            <person name="Ma J."/>
        </authorList>
    </citation>
    <scope>NUCLEOTIDE SEQUENCE [LARGE SCALE GENOMIC DNA]</scope>
    <source>
        <strain evidence="4">KCTC 13193</strain>
    </source>
</reference>
<feature type="compositionally biased region" description="Polar residues" evidence="1">
    <location>
        <begin position="24"/>
        <end position="33"/>
    </location>
</feature>
<dbReference type="RefSeq" id="WP_390307728.1">
    <property type="nucleotide sequence ID" value="NZ_JBHRRZ010000038.1"/>
</dbReference>
<evidence type="ECO:0000313" key="3">
    <source>
        <dbReference type="EMBL" id="MFC2949758.1"/>
    </source>
</evidence>
<dbReference type="SUPFAM" id="SSF47781">
    <property type="entry name" value="RuvA domain 2-like"/>
    <property type="match status" value="1"/>
</dbReference>
<dbReference type="PROSITE" id="PS51257">
    <property type="entry name" value="PROKAR_LIPOPROTEIN"/>
    <property type="match status" value="1"/>
</dbReference>
<name>A0ABV7AAC7_9BACI</name>
<feature type="region of interest" description="Disordered" evidence="1">
    <location>
        <begin position="23"/>
        <end position="81"/>
    </location>
</feature>